<evidence type="ECO:0000256" key="2">
    <source>
        <dbReference type="SAM" id="MobiDB-lite"/>
    </source>
</evidence>
<feature type="compositionally biased region" description="Acidic residues" evidence="2">
    <location>
        <begin position="184"/>
        <end position="200"/>
    </location>
</feature>
<feature type="domain" description="C2H2-type" evidence="3">
    <location>
        <begin position="64"/>
        <end position="91"/>
    </location>
</feature>
<evidence type="ECO:0000313" key="5">
    <source>
        <dbReference type="Proteomes" id="UP000292447"/>
    </source>
</evidence>
<reference evidence="5" key="1">
    <citation type="submission" date="2019-03" db="EMBL/GenBank/DDBJ databases">
        <title>Snf2 controls pulcherriminic acid biosynthesis and connects pigmentation and antifungal activity of the yeast Metschnikowia pulcherrima.</title>
        <authorList>
            <person name="Gore-Lloyd D."/>
            <person name="Sumann I."/>
            <person name="Brachmann A.O."/>
            <person name="Schneeberger K."/>
            <person name="Ortiz-Merino R.A."/>
            <person name="Moreno-Beltran M."/>
            <person name="Schlaefli M."/>
            <person name="Kirner P."/>
            <person name="Santos Kron A."/>
            <person name="Wolfe K.H."/>
            <person name="Piel J."/>
            <person name="Ahrens C.H."/>
            <person name="Henk D."/>
            <person name="Freimoser F.M."/>
        </authorList>
    </citation>
    <scope>NUCLEOTIDE SEQUENCE [LARGE SCALE GENOMIC DNA]</scope>
    <source>
        <strain evidence="5">APC 1.2</strain>
    </source>
</reference>
<dbReference type="InterPro" id="IPR013087">
    <property type="entry name" value="Znf_C2H2_type"/>
</dbReference>
<feature type="region of interest" description="Disordered" evidence="2">
    <location>
        <begin position="182"/>
        <end position="206"/>
    </location>
</feature>
<dbReference type="InterPro" id="IPR036236">
    <property type="entry name" value="Znf_C2H2_sf"/>
</dbReference>
<sequence>MTATSHQYRRRHSSVHPVPLPMRHAHSHGHSAHHGKVTDMPTVSRSLATRRFSEDSGGLAKDLLRCQSCGKVYKHISSLAKHLWEHTPEWTMTKKLLISKHQQVQLLEAASILVGMTEPGSVDEHDASKGQPPFSRSLPQYTENEDDFLHMPALIPSLYSPMPGCVGGYIDVPSKKAYVRMESPEEEEESLRDVVDEDEEILGKME</sequence>
<accession>A0A4P6XY16</accession>
<dbReference type="PROSITE" id="PS00028">
    <property type="entry name" value="ZINC_FINGER_C2H2_1"/>
    <property type="match status" value="1"/>
</dbReference>
<keyword evidence="5" id="KW-1185">Reference proteome</keyword>
<dbReference type="EMBL" id="CP034462">
    <property type="protein sequence ID" value="QBM91014.1"/>
    <property type="molecule type" value="Genomic_DNA"/>
</dbReference>
<dbReference type="Proteomes" id="UP000292447">
    <property type="component" value="Chromosome VII"/>
</dbReference>
<feature type="region of interest" description="Disordered" evidence="2">
    <location>
        <begin position="1"/>
        <end position="40"/>
    </location>
</feature>
<dbReference type="GO" id="GO:0008270">
    <property type="term" value="F:zinc ion binding"/>
    <property type="evidence" value="ECO:0007669"/>
    <property type="project" value="UniProtKB-KW"/>
</dbReference>
<dbReference type="AlphaFoldDB" id="A0A4P6XY16"/>
<feature type="compositionally biased region" description="Basic residues" evidence="2">
    <location>
        <begin position="23"/>
        <end position="35"/>
    </location>
</feature>
<proteinExistence type="predicted"/>
<protein>
    <recommendedName>
        <fullName evidence="3">C2H2-type domain-containing protein</fullName>
    </recommendedName>
</protein>
<dbReference type="SUPFAM" id="SSF57667">
    <property type="entry name" value="beta-beta-alpha zinc fingers"/>
    <property type="match status" value="1"/>
</dbReference>
<keyword evidence="1" id="KW-0862">Zinc</keyword>
<dbReference type="PROSITE" id="PS50157">
    <property type="entry name" value="ZINC_FINGER_C2H2_2"/>
    <property type="match status" value="1"/>
</dbReference>
<keyword evidence="1" id="KW-0479">Metal-binding</keyword>
<organism evidence="4 5">
    <name type="scientific">Metschnikowia aff. pulcherrima</name>
    <dbReference type="NCBI Taxonomy" id="2163413"/>
    <lineage>
        <taxon>Eukaryota</taxon>
        <taxon>Fungi</taxon>
        <taxon>Dikarya</taxon>
        <taxon>Ascomycota</taxon>
        <taxon>Saccharomycotina</taxon>
        <taxon>Pichiomycetes</taxon>
        <taxon>Metschnikowiaceae</taxon>
        <taxon>Metschnikowia</taxon>
    </lineage>
</organism>
<name>A0A4P6XY16_9ASCO</name>
<evidence type="ECO:0000313" key="4">
    <source>
        <dbReference type="EMBL" id="QBM91014.1"/>
    </source>
</evidence>
<evidence type="ECO:0000256" key="1">
    <source>
        <dbReference type="PROSITE-ProRule" id="PRU00042"/>
    </source>
</evidence>
<gene>
    <name evidence="4" type="ORF">METSCH_G00560</name>
</gene>
<evidence type="ECO:0000259" key="3">
    <source>
        <dbReference type="PROSITE" id="PS50157"/>
    </source>
</evidence>
<keyword evidence="1" id="KW-0863">Zinc-finger</keyword>